<evidence type="ECO:0000256" key="1">
    <source>
        <dbReference type="SAM" id="MobiDB-lite"/>
    </source>
</evidence>
<feature type="region of interest" description="Disordered" evidence="1">
    <location>
        <begin position="1"/>
        <end position="30"/>
    </location>
</feature>
<organism evidence="2 3">
    <name type="scientific">Pleurodeles waltl</name>
    <name type="common">Iberian ribbed newt</name>
    <dbReference type="NCBI Taxonomy" id="8319"/>
    <lineage>
        <taxon>Eukaryota</taxon>
        <taxon>Metazoa</taxon>
        <taxon>Chordata</taxon>
        <taxon>Craniata</taxon>
        <taxon>Vertebrata</taxon>
        <taxon>Euteleostomi</taxon>
        <taxon>Amphibia</taxon>
        <taxon>Batrachia</taxon>
        <taxon>Caudata</taxon>
        <taxon>Salamandroidea</taxon>
        <taxon>Salamandridae</taxon>
        <taxon>Pleurodelinae</taxon>
        <taxon>Pleurodeles</taxon>
    </lineage>
</organism>
<feature type="compositionally biased region" description="Basic and acidic residues" evidence="1">
    <location>
        <begin position="76"/>
        <end position="92"/>
    </location>
</feature>
<evidence type="ECO:0000313" key="3">
    <source>
        <dbReference type="Proteomes" id="UP001066276"/>
    </source>
</evidence>
<feature type="region of interest" description="Disordered" evidence="1">
    <location>
        <begin position="76"/>
        <end position="118"/>
    </location>
</feature>
<protein>
    <submittedName>
        <fullName evidence="2">Uncharacterized protein</fullName>
    </submittedName>
</protein>
<sequence length="118" mass="12613">MAHAQESPVVAFVTGSSKEEPRSRCGSPEALHLHPGLPDYPFPALPVQSRGWVAQTAGRTLPAGTPVCVTGPTLRAERRTVRAPTDGHEKQTQRLHGPPTSPRLRPTCPQARLGEAPS</sequence>
<proteinExistence type="predicted"/>
<accession>A0AAV7SSG3</accession>
<gene>
    <name evidence="2" type="ORF">NDU88_007461</name>
</gene>
<comment type="caution">
    <text evidence="2">The sequence shown here is derived from an EMBL/GenBank/DDBJ whole genome shotgun (WGS) entry which is preliminary data.</text>
</comment>
<keyword evidence="3" id="KW-1185">Reference proteome</keyword>
<evidence type="ECO:0000313" key="2">
    <source>
        <dbReference type="EMBL" id="KAJ1167068.1"/>
    </source>
</evidence>
<dbReference type="AlphaFoldDB" id="A0AAV7SSG3"/>
<dbReference type="EMBL" id="JANPWB010000008">
    <property type="protein sequence ID" value="KAJ1167068.1"/>
    <property type="molecule type" value="Genomic_DNA"/>
</dbReference>
<name>A0AAV7SSG3_PLEWA</name>
<reference evidence="2" key="1">
    <citation type="journal article" date="2022" name="bioRxiv">
        <title>Sequencing and chromosome-scale assembly of the giantPleurodeles waltlgenome.</title>
        <authorList>
            <person name="Brown T."/>
            <person name="Elewa A."/>
            <person name="Iarovenko S."/>
            <person name="Subramanian E."/>
            <person name="Araus A.J."/>
            <person name="Petzold A."/>
            <person name="Susuki M."/>
            <person name="Suzuki K.-i.T."/>
            <person name="Hayashi T."/>
            <person name="Toyoda A."/>
            <person name="Oliveira C."/>
            <person name="Osipova E."/>
            <person name="Leigh N.D."/>
            <person name="Simon A."/>
            <person name="Yun M.H."/>
        </authorList>
    </citation>
    <scope>NUCLEOTIDE SEQUENCE</scope>
    <source>
        <strain evidence="2">20211129_DDA</strain>
        <tissue evidence="2">Liver</tissue>
    </source>
</reference>
<dbReference type="Proteomes" id="UP001066276">
    <property type="component" value="Chromosome 4_2"/>
</dbReference>